<dbReference type="SUPFAM" id="SSF53649">
    <property type="entry name" value="Alkaline phosphatase-like"/>
    <property type="match status" value="1"/>
</dbReference>
<keyword evidence="2" id="KW-1185">Reference proteome</keyword>
<dbReference type="InterPro" id="IPR010869">
    <property type="entry name" value="DUF1501"/>
</dbReference>
<evidence type="ECO:0000313" key="1">
    <source>
        <dbReference type="EMBL" id="QOV92560.1"/>
    </source>
</evidence>
<proteinExistence type="predicted"/>
<dbReference type="Proteomes" id="UP000593765">
    <property type="component" value="Chromosome"/>
</dbReference>
<sequence length="477" mass="51785">MHPGVGLTRRQAIQAGAIGLLGLGMNHLSALQSLAGATGAKSAKAKSVIYIFLSGGLAQHESFDMKPDAPDNIRGEFKPIRTATPGTHICEHLPMLAQRSDKYALVRSLTHESNEHSQAHHIMLTGRSEIPIGFDPSKPKNTDWPSIASLAAASLKPVNNLPPALVLPDKIVHRTGRTIPGQFGGMMGTRADPWFLEMSPYHPIHYGAYPQYLFHHETGLQKDDGLRFQAPYLSLPEGLTLDRVASRVGLRDQLEKQVAAYDKLAGDEQLDRHRELAISLLTDPKTREAFSLDRADPKSLDRYGRNSFGWSLLMARRLITSGVKLVQVNLGNNEAWDTHQNAFPNLKNFLLPPMDQAVSALLDDLSASGELDETLIVMAGEFGRTPKISTLPKAKGAGRDHWGAVQSVLLAGGGVRGGAVVGSSDKIGGHPASDPQRPENLASTIYNALGISREATWQDFGGRPHYLYQGEPIKGLV</sequence>
<protein>
    <submittedName>
        <fullName evidence="1">DUF1501 domain-containing protein</fullName>
    </submittedName>
</protein>
<dbReference type="Pfam" id="PF07394">
    <property type="entry name" value="DUF1501"/>
    <property type="match status" value="1"/>
</dbReference>
<dbReference type="PANTHER" id="PTHR43737">
    <property type="entry name" value="BLL7424 PROTEIN"/>
    <property type="match status" value="1"/>
</dbReference>
<reference evidence="1 2" key="1">
    <citation type="submission" date="2020-10" db="EMBL/GenBank/DDBJ databases">
        <title>Wide distribution of Phycisphaera-like planctomycetes from WD2101 soil group in peatlands and genome analysis of the first cultivated representative.</title>
        <authorList>
            <person name="Dedysh S.N."/>
            <person name="Beletsky A.V."/>
            <person name="Ivanova A."/>
            <person name="Kulichevskaya I.S."/>
            <person name="Suzina N.E."/>
            <person name="Philippov D.A."/>
            <person name="Rakitin A.L."/>
            <person name="Mardanov A.V."/>
            <person name="Ravin N.V."/>
        </authorList>
    </citation>
    <scope>NUCLEOTIDE SEQUENCE [LARGE SCALE GENOMIC DNA]</scope>
    <source>
        <strain evidence="1 2">M1803</strain>
    </source>
</reference>
<organism evidence="1 2">
    <name type="scientific">Humisphaera borealis</name>
    <dbReference type="NCBI Taxonomy" id="2807512"/>
    <lineage>
        <taxon>Bacteria</taxon>
        <taxon>Pseudomonadati</taxon>
        <taxon>Planctomycetota</taxon>
        <taxon>Phycisphaerae</taxon>
        <taxon>Tepidisphaerales</taxon>
        <taxon>Tepidisphaeraceae</taxon>
        <taxon>Humisphaera</taxon>
    </lineage>
</organism>
<evidence type="ECO:0000313" key="2">
    <source>
        <dbReference type="Proteomes" id="UP000593765"/>
    </source>
</evidence>
<dbReference type="KEGG" id="hbs:IPV69_26550"/>
<dbReference type="InterPro" id="IPR017850">
    <property type="entry name" value="Alkaline_phosphatase_core_sf"/>
</dbReference>
<dbReference type="PANTHER" id="PTHR43737:SF1">
    <property type="entry name" value="DUF1501 DOMAIN-CONTAINING PROTEIN"/>
    <property type="match status" value="1"/>
</dbReference>
<name>A0A7M2X6V3_9BACT</name>
<dbReference type="EMBL" id="CP063458">
    <property type="protein sequence ID" value="QOV92560.1"/>
    <property type="molecule type" value="Genomic_DNA"/>
</dbReference>
<gene>
    <name evidence="1" type="ORF">IPV69_26550</name>
</gene>
<dbReference type="AlphaFoldDB" id="A0A7M2X6V3"/>
<accession>A0A7M2X6V3</accession>